<dbReference type="CDD" id="cd07012">
    <property type="entry name" value="PBP2_Bug_TTT"/>
    <property type="match status" value="1"/>
</dbReference>
<evidence type="ECO:0000313" key="3">
    <source>
        <dbReference type="EMBL" id="RZS85199.1"/>
    </source>
</evidence>
<dbReference type="Proteomes" id="UP000292445">
    <property type="component" value="Unassembled WGS sequence"/>
</dbReference>
<keyword evidence="2" id="KW-0732">Signal</keyword>
<dbReference type="PIRSF" id="PIRSF017082">
    <property type="entry name" value="YflP"/>
    <property type="match status" value="1"/>
</dbReference>
<name>A0A4Q7NJQ0_9BURK</name>
<dbReference type="AlphaFoldDB" id="A0A4Q7NJQ0"/>
<dbReference type="SUPFAM" id="SSF53850">
    <property type="entry name" value="Periplasmic binding protein-like II"/>
    <property type="match status" value="1"/>
</dbReference>
<dbReference type="Gene3D" id="3.40.190.10">
    <property type="entry name" value="Periplasmic binding protein-like II"/>
    <property type="match status" value="1"/>
</dbReference>
<dbReference type="OrthoDB" id="8678477at2"/>
<feature type="chain" id="PRO_5020522437" evidence="2">
    <location>
        <begin position="24"/>
        <end position="326"/>
    </location>
</feature>
<accession>A0A4Q7NJQ0</accession>
<evidence type="ECO:0000256" key="2">
    <source>
        <dbReference type="SAM" id="SignalP"/>
    </source>
</evidence>
<dbReference type="EMBL" id="SGXC01000001">
    <property type="protein sequence ID" value="RZS85199.1"/>
    <property type="molecule type" value="Genomic_DNA"/>
</dbReference>
<organism evidence="3 4">
    <name type="scientific">Pigmentiphaga kullae</name>
    <dbReference type="NCBI Taxonomy" id="151784"/>
    <lineage>
        <taxon>Bacteria</taxon>
        <taxon>Pseudomonadati</taxon>
        <taxon>Pseudomonadota</taxon>
        <taxon>Betaproteobacteria</taxon>
        <taxon>Burkholderiales</taxon>
        <taxon>Alcaligenaceae</taxon>
        <taxon>Pigmentiphaga</taxon>
    </lineage>
</organism>
<keyword evidence="3" id="KW-0675">Receptor</keyword>
<gene>
    <name evidence="3" type="ORF">EV675_1222</name>
</gene>
<dbReference type="PANTHER" id="PTHR42928:SF5">
    <property type="entry name" value="BLR1237 PROTEIN"/>
    <property type="match status" value="1"/>
</dbReference>
<evidence type="ECO:0000313" key="4">
    <source>
        <dbReference type="Proteomes" id="UP000292445"/>
    </source>
</evidence>
<dbReference type="PANTHER" id="PTHR42928">
    <property type="entry name" value="TRICARBOXYLATE-BINDING PROTEIN"/>
    <property type="match status" value="1"/>
</dbReference>
<dbReference type="InterPro" id="IPR005064">
    <property type="entry name" value="BUG"/>
</dbReference>
<protein>
    <submittedName>
        <fullName evidence="3">Tripartite-type tricarboxylate transporter receptor subunit TctC</fullName>
    </submittedName>
</protein>
<dbReference type="Gene3D" id="3.40.190.150">
    <property type="entry name" value="Bordetella uptake gene, domain 1"/>
    <property type="match status" value="1"/>
</dbReference>
<dbReference type="InterPro" id="IPR042100">
    <property type="entry name" value="Bug_dom1"/>
</dbReference>
<dbReference type="Pfam" id="PF03401">
    <property type="entry name" value="TctC"/>
    <property type="match status" value="1"/>
</dbReference>
<proteinExistence type="inferred from homology"/>
<sequence>MKNHSLLACATAILALGATTAHAKDDAASWPTRPVRLVVPFPAGGSTDVVARLIAERLGQKLGQQFVVDNRPGAAGNIGTDQVAKASPDGYTLTLTTSGPLANNKYLYKSMPYDPAKDLTPIVLVGEIPLVIVSTDKTPAKNLKEFIALAKAAPGKYSIGNPGNGTIGHLAYELLRHNTKTDFLGVPYKGDTPAMTDLLGGSIQAIVAPITAFIPQIQSGKMNGLAVTSKKRFPGTPEVPTAVEQGFDVEASVWFAVAGPAGMPRPIVDKLNREINLVLNSPEGRAKLEQFGAVVGGGSPEQLDSLMKIESAKWKRIIEQANIRLD</sequence>
<reference evidence="3 4" key="1">
    <citation type="submission" date="2019-02" db="EMBL/GenBank/DDBJ databases">
        <title>Genomic Encyclopedia of Type Strains, Phase IV (KMG-IV): sequencing the most valuable type-strain genomes for metagenomic binning, comparative biology and taxonomic classification.</title>
        <authorList>
            <person name="Goeker M."/>
        </authorList>
    </citation>
    <scope>NUCLEOTIDE SEQUENCE [LARGE SCALE GENOMIC DNA]</scope>
    <source>
        <strain evidence="3 4">K24</strain>
    </source>
</reference>
<keyword evidence="4" id="KW-1185">Reference proteome</keyword>
<comment type="caution">
    <text evidence="3">The sequence shown here is derived from an EMBL/GenBank/DDBJ whole genome shotgun (WGS) entry which is preliminary data.</text>
</comment>
<dbReference type="RefSeq" id="WP_130356453.1">
    <property type="nucleotide sequence ID" value="NZ_SGXC01000001.1"/>
</dbReference>
<evidence type="ECO:0000256" key="1">
    <source>
        <dbReference type="ARBA" id="ARBA00006987"/>
    </source>
</evidence>
<feature type="signal peptide" evidence="2">
    <location>
        <begin position="1"/>
        <end position="23"/>
    </location>
</feature>
<comment type="similarity">
    <text evidence="1">Belongs to the UPF0065 (bug) family.</text>
</comment>